<proteinExistence type="predicted"/>
<feature type="compositionally biased region" description="Basic residues" evidence="1">
    <location>
        <begin position="1"/>
        <end position="20"/>
    </location>
</feature>
<comment type="caution">
    <text evidence="2">The sequence shown here is derived from an EMBL/GenBank/DDBJ whole genome shotgun (WGS) entry which is preliminary data.</text>
</comment>
<protein>
    <recommendedName>
        <fullName evidence="4">F-box domain-containing protein</fullName>
    </recommendedName>
</protein>
<accession>A0AAN6S4Y4</accession>
<dbReference type="Proteomes" id="UP001303473">
    <property type="component" value="Unassembled WGS sequence"/>
</dbReference>
<evidence type="ECO:0000256" key="1">
    <source>
        <dbReference type="SAM" id="MobiDB-lite"/>
    </source>
</evidence>
<keyword evidence="3" id="KW-1185">Reference proteome</keyword>
<evidence type="ECO:0008006" key="4">
    <source>
        <dbReference type="Google" id="ProtNLM"/>
    </source>
</evidence>
<gene>
    <name evidence="2" type="ORF">QBC46DRAFT_386147</name>
</gene>
<dbReference type="AlphaFoldDB" id="A0AAN6S4Y4"/>
<dbReference type="EMBL" id="MU853800">
    <property type="protein sequence ID" value="KAK3940173.1"/>
    <property type="molecule type" value="Genomic_DNA"/>
</dbReference>
<dbReference type="PANTHER" id="PTHR38790">
    <property type="entry name" value="2EXR DOMAIN-CONTAINING PROTEIN-RELATED"/>
    <property type="match status" value="1"/>
</dbReference>
<evidence type="ECO:0000313" key="2">
    <source>
        <dbReference type="EMBL" id="KAK3940173.1"/>
    </source>
</evidence>
<name>A0AAN6S4Y4_9PEZI</name>
<sequence>MANKKKAKKPKNKYKNRSGHMSKAFGPPNPQEGSLLMQLPQELRDEIYSYLFFSTRISSGERAFGRIDHRRIVPIPNALALLRTCRRVHSEIGHSWLHKVLFSFEDPEAMLNKLANISIETRSMIRHVRVSGCPLVLSFEDDDVFYRTSAALKLLPGLKLDRLTVMGGRDSMVCYETLDKLVKHSDGWKELYYLSHNSTFLGYKDTWPSWTGGPDADRYLRVPQPAGWQKILEDRDGPASCPSVAIYRSTNPGRACSVLHADLRVPFVQTLAAGQNLAKFGKMEDAALMAAGEREKEVLVVVKRGRGLDYEEKEGSLYLPYGYDIRGEMPGMTWKQIKTELDNKYEDDEDWPFGDDDEEEPGLVDAYSHVDDYVWPPLHFATDE</sequence>
<feature type="region of interest" description="Disordered" evidence="1">
    <location>
        <begin position="1"/>
        <end position="34"/>
    </location>
</feature>
<reference evidence="3" key="1">
    <citation type="journal article" date="2023" name="Mol. Phylogenet. Evol.">
        <title>Genome-scale phylogeny and comparative genomics of the fungal order Sordariales.</title>
        <authorList>
            <person name="Hensen N."/>
            <person name="Bonometti L."/>
            <person name="Westerberg I."/>
            <person name="Brannstrom I.O."/>
            <person name="Guillou S."/>
            <person name="Cros-Aarteil S."/>
            <person name="Calhoun S."/>
            <person name="Haridas S."/>
            <person name="Kuo A."/>
            <person name="Mondo S."/>
            <person name="Pangilinan J."/>
            <person name="Riley R."/>
            <person name="LaButti K."/>
            <person name="Andreopoulos B."/>
            <person name="Lipzen A."/>
            <person name="Chen C."/>
            <person name="Yan M."/>
            <person name="Daum C."/>
            <person name="Ng V."/>
            <person name="Clum A."/>
            <person name="Steindorff A."/>
            <person name="Ohm R.A."/>
            <person name="Martin F."/>
            <person name="Silar P."/>
            <person name="Natvig D.O."/>
            <person name="Lalanne C."/>
            <person name="Gautier V."/>
            <person name="Ament-Velasquez S.L."/>
            <person name="Kruys A."/>
            <person name="Hutchinson M.I."/>
            <person name="Powell A.J."/>
            <person name="Barry K."/>
            <person name="Miller A.N."/>
            <person name="Grigoriev I.V."/>
            <person name="Debuchy R."/>
            <person name="Gladieux P."/>
            <person name="Hiltunen Thoren M."/>
            <person name="Johannesson H."/>
        </authorList>
    </citation>
    <scope>NUCLEOTIDE SEQUENCE [LARGE SCALE GENOMIC DNA]</scope>
    <source>
        <strain evidence="3">CBS 340.73</strain>
    </source>
</reference>
<evidence type="ECO:0000313" key="3">
    <source>
        <dbReference type="Proteomes" id="UP001303473"/>
    </source>
</evidence>
<organism evidence="2 3">
    <name type="scientific">Diplogelasinospora grovesii</name>
    <dbReference type="NCBI Taxonomy" id="303347"/>
    <lineage>
        <taxon>Eukaryota</taxon>
        <taxon>Fungi</taxon>
        <taxon>Dikarya</taxon>
        <taxon>Ascomycota</taxon>
        <taxon>Pezizomycotina</taxon>
        <taxon>Sordariomycetes</taxon>
        <taxon>Sordariomycetidae</taxon>
        <taxon>Sordariales</taxon>
        <taxon>Diplogelasinosporaceae</taxon>
        <taxon>Diplogelasinospora</taxon>
    </lineage>
</organism>